<reference evidence="15 16" key="1">
    <citation type="submission" date="2024-09" db="EMBL/GenBank/DDBJ databases">
        <authorList>
            <person name="Sun Q."/>
            <person name="Mori K."/>
        </authorList>
    </citation>
    <scope>NUCLEOTIDE SEQUENCE [LARGE SCALE GENOMIC DNA]</scope>
    <source>
        <strain evidence="15 16">TBRC 5777</strain>
    </source>
</reference>
<comment type="caution">
    <text evidence="15">The sequence shown here is derived from an EMBL/GenBank/DDBJ whole genome shotgun (WGS) entry which is preliminary data.</text>
</comment>
<dbReference type="Pfam" id="PF03824">
    <property type="entry name" value="NicO"/>
    <property type="match status" value="2"/>
</dbReference>
<keyword evidence="4 13" id="KW-0813">Transport</keyword>
<evidence type="ECO:0000313" key="16">
    <source>
        <dbReference type="Proteomes" id="UP001589865"/>
    </source>
</evidence>
<keyword evidence="10" id="KW-0921">Nickel transport</keyword>
<comment type="subcellular location">
    <subcellularLocation>
        <location evidence="2 13">Cell membrane</location>
        <topology evidence="2 13">Multi-pass membrane protein</topology>
    </subcellularLocation>
</comment>
<keyword evidence="6" id="KW-0533">Nickel</keyword>
<evidence type="ECO:0000256" key="4">
    <source>
        <dbReference type="ARBA" id="ARBA00022448"/>
    </source>
</evidence>
<evidence type="ECO:0000256" key="6">
    <source>
        <dbReference type="ARBA" id="ARBA00022596"/>
    </source>
</evidence>
<dbReference type="EMBL" id="JBHLUN010000012">
    <property type="protein sequence ID" value="MFC0410022.1"/>
    <property type="molecule type" value="Genomic_DNA"/>
</dbReference>
<feature type="transmembrane region" description="Helical" evidence="13">
    <location>
        <begin position="389"/>
        <end position="410"/>
    </location>
</feature>
<dbReference type="InterPro" id="IPR051224">
    <property type="entry name" value="NiCoT_RcnA"/>
</dbReference>
<name>A0ABV6JWB1_9PROT</name>
<feature type="compositionally biased region" description="Basic and acidic residues" evidence="14">
    <location>
        <begin position="154"/>
        <end position="168"/>
    </location>
</feature>
<accession>A0ABV6JWB1</accession>
<dbReference type="NCBIfam" id="NF007454">
    <property type="entry name" value="PRK10019.1"/>
    <property type="match status" value="2"/>
</dbReference>
<sequence length="412" mass="44641">MTSLTDLLQQGSGHAWLFIPTAILLGVLHGLEPGHSKTMMAAFIIAIRGTVTQAVLLGLSAALSHTAVVWVVALGGQYLGRNTASEEIERWLQIASAVVVAGVGLWMIWRTRRDQLLEAAGHHHAHGHDHGHHHGHAHEHDQGYGHSHSHSHSHGHDHGPEHDHAHHGAETRQFDTGHGIVALEIFEDGVPPRWRLRSLSGQRWAAADVAVTTGRGDGEKQRFSFVDRGDYLESVEEIPEPHAFMARISLGHGSHTHDYDLPFVEGHGHDLLHEEARGLQIVQGGEYMDAHERAHADDIAARFQGRSVTTGQIVLFGLTGGLIPCPAAITVLLLCLQLKQLTLGVVLVVCFSIGLAVTMVSAGVIAALSLRHIQKRWSGFGTLARRAPYASGVLMLLIAAYMAFSGWHGLAV</sequence>
<organism evidence="15 16">
    <name type="scientific">Roseomonas elaeocarpi</name>
    <dbReference type="NCBI Taxonomy" id="907779"/>
    <lineage>
        <taxon>Bacteria</taxon>
        <taxon>Pseudomonadati</taxon>
        <taxon>Pseudomonadota</taxon>
        <taxon>Alphaproteobacteria</taxon>
        <taxon>Acetobacterales</taxon>
        <taxon>Roseomonadaceae</taxon>
        <taxon>Roseomonas</taxon>
    </lineage>
</organism>
<dbReference type="PANTHER" id="PTHR40659:SF1">
    <property type="entry name" value="NICKEL_COBALT EFFLUX SYSTEM RCNA"/>
    <property type="match status" value="1"/>
</dbReference>
<keyword evidence="8 13" id="KW-1133">Transmembrane helix</keyword>
<feature type="transmembrane region" description="Helical" evidence="13">
    <location>
        <begin position="43"/>
        <end position="71"/>
    </location>
</feature>
<dbReference type="PANTHER" id="PTHR40659">
    <property type="entry name" value="NICKEL/COBALT EFFLUX SYSTEM RCNA"/>
    <property type="match status" value="1"/>
</dbReference>
<evidence type="ECO:0000256" key="2">
    <source>
        <dbReference type="ARBA" id="ARBA00004651"/>
    </source>
</evidence>
<evidence type="ECO:0000313" key="15">
    <source>
        <dbReference type="EMBL" id="MFC0410022.1"/>
    </source>
</evidence>
<comment type="similarity">
    <text evidence="13">Belongs to the NiCoT transporter (TC 2.A.52) family.</text>
</comment>
<evidence type="ECO:0000256" key="10">
    <source>
        <dbReference type="ARBA" id="ARBA00023112"/>
    </source>
</evidence>
<keyword evidence="7 13" id="KW-0812">Transmembrane</keyword>
<keyword evidence="5" id="KW-1003">Cell membrane</keyword>
<keyword evidence="9" id="KW-0406">Ion transport</keyword>
<evidence type="ECO:0000256" key="8">
    <source>
        <dbReference type="ARBA" id="ARBA00022989"/>
    </source>
</evidence>
<evidence type="ECO:0000256" key="3">
    <source>
        <dbReference type="ARBA" id="ARBA00022426"/>
    </source>
</evidence>
<keyword evidence="16" id="KW-1185">Reference proteome</keyword>
<feature type="region of interest" description="Disordered" evidence="14">
    <location>
        <begin position="121"/>
        <end position="168"/>
    </location>
</feature>
<evidence type="ECO:0000256" key="14">
    <source>
        <dbReference type="SAM" id="MobiDB-lite"/>
    </source>
</evidence>
<evidence type="ECO:0000256" key="1">
    <source>
        <dbReference type="ARBA" id="ARBA00002510"/>
    </source>
</evidence>
<evidence type="ECO:0000256" key="9">
    <source>
        <dbReference type="ARBA" id="ARBA00023065"/>
    </source>
</evidence>
<comment type="function">
    <text evidence="1">Efflux system for nickel and cobalt.</text>
</comment>
<feature type="transmembrane region" description="Helical" evidence="13">
    <location>
        <begin position="340"/>
        <end position="368"/>
    </location>
</feature>
<evidence type="ECO:0000256" key="12">
    <source>
        <dbReference type="ARBA" id="ARBA00023285"/>
    </source>
</evidence>
<keyword evidence="11 13" id="KW-0472">Membrane</keyword>
<keyword evidence="3" id="KW-0171">Cobalt transport</keyword>
<evidence type="ECO:0000256" key="11">
    <source>
        <dbReference type="ARBA" id="ARBA00023136"/>
    </source>
</evidence>
<dbReference type="InterPro" id="IPR011541">
    <property type="entry name" value="Ni/Co_transpt_high_affinity"/>
</dbReference>
<dbReference type="Proteomes" id="UP001589865">
    <property type="component" value="Unassembled WGS sequence"/>
</dbReference>
<keyword evidence="12" id="KW-0170">Cobalt</keyword>
<evidence type="ECO:0000256" key="5">
    <source>
        <dbReference type="ARBA" id="ARBA00022475"/>
    </source>
</evidence>
<evidence type="ECO:0000256" key="7">
    <source>
        <dbReference type="ARBA" id="ARBA00022692"/>
    </source>
</evidence>
<feature type="transmembrane region" description="Helical" evidence="13">
    <location>
        <begin position="91"/>
        <end position="109"/>
    </location>
</feature>
<feature type="transmembrane region" description="Helical" evidence="13">
    <location>
        <begin position="13"/>
        <end position="31"/>
    </location>
</feature>
<feature type="compositionally biased region" description="Basic residues" evidence="14">
    <location>
        <begin position="122"/>
        <end position="137"/>
    </location>
</feature>
<dbReference type="RefSeq" id="WP_377045768.1">
    <property type="nucleotide sequence ID" value="NZ_JBHLUN010000012.1"/>
</dbReference>
<protein>
    <recommendedName>
        <fullName evidence="13">Nickel/cobalt efflux system</fullName>
    </recommendedName>
</protein>
<evidence type="ECO:0000256" key="13">
    <source>
        <dbReference type="RuleBase" id="RU362101"/>
    </source>
</evidence>
<gene>
    <name evidence="15" type="ORF">ACFFGY_17345</name>
</gene>
<feature type="transmembrane region" description="Helical" evidence="13">
    <location>
        <begin position="313"/>
        <end position="334"/>
    </location>
</feature>
<proteinExistence type="inferred from homology"/>